<organism evidence="1 2">
    <name type="scientific">Edwardsiella ictaluri</name>
    <dbReference type="NCBI Taxonomy" id="67780"/>
    <lineage>
        <taxon>Bacteria</taxon>
        <taxon>Pseudomonadati</taxon>
        <taxon>Pseudomonadota</taxon>
        <taxon>Gammaproteobacteria</taxon>
        <taxon>Enterobacterales</taxon>
        <taxon>Hafniaceae</taxon>
        <taxon>Edwardsiella</taxon>
    </lineage>
</organism>
<gene>
    <name evidence="1" type="ORF">MAY91_17410</name>
</gene>
<proteinExistence type="predicted"/>
<protein>
    <submittedName>
        <fullName evidence="1">Uncharacterized protein</fullName>
    </submittedName>
</protein>
<keyword evidence="2" id="KW-1185">Reference proteome</keyword>
<evidence type="ECO:0000313" key="2">
    <source>
        <dbReference type="Proteomes" id="UP001222680"/>
    </source>
</evidence>
<reference evidence="1 2" key="1">
    <citation type="submission" date="2022-02" db="EMBL/GenBank/DDBJ databases">
        <title>Phenotypic, genotypic and serological characterization of Edwardsiella ictaluri from catfish and ornamental fish species.</title>
        <authorList>
            <person name="Rose D."/>
            <person name="Tekedar H.C."/>
            <person name="Waldbieser G.C."/>
            <person name="Aarattuthodi S."/>
            <person name="Griffin M.J."/>
        </authorList>
    </citation>
    <scope>NUCLEOTIDE SEQUENCE [LARGE SCALE GENOMIC DNA]</scope>
    <source>
        <strain evidence="1 2">13 TAL-140 K3</strain>
    </source>
</reference>
<dbReference type="Proteomes" id="UP001222680">
    <property type="component" value="Chromosome"/>
</dbReference>
<dbReference type="EMBL" id="CP092014">
    <property type="protein sequence ID" value="WFN96462.1"/>
    <property type="molecule type" value="Genomic_DNA"/>
</dbReference>
<accession>A0ABY8GG10</accession>
<sequence length="113" mass="12811">MLGMDRRTGRFICGTEQLASRLQQVFTTQLTSRPRRRQFGSNAPDALAQLTNLATLLRLKAEMFDAMLSPDNGVLDFSARRIQFELKEAGLHAYIDGHWRGGDITVRVPIYDQ</sequence>
<name>A0ABY8GG10_EDWIC</name>
<evidence type="ECO:0000313" key="1">
    <source>
        <dbReference type="EMBL" id="WFN96462.1"/>
    </source>
</evidence>
<dbReference type="SUPFAM" id="SSF160719">
    <property type="entry name" value="gpW/gp25-like"/>
    <property type="match status" value="1"/>
</dbReference>
<dbReference type="Gene3D" id="3.10.450.40">
    <property type="match status" value="1"/>
</dbReference>